<accession>A0A7C8I4C0</accession>
<proteinExistence type="predicted"/>
<sequence>MAATTPTLLSLPRELRDHIYTLVFSPPTNPPQQAASHPPSPVAGQPDHNTALLSHDPFDRCYTSLFNDIDLEAEEESVPVISGHNHRTLYESLPPIILTCSQLHLETTPVYLRLKSCTVFFEDATSLIFLLSWLESFGNEAFSNIRSLHFDEYSKSSVKLNLSIITRCTNLRELQLRMRIDPHLKCTTGSLQTVIYDFALAKLLELPMLEILVLHFPEGIHEVERRKWHYSMRGWFVNQWSMRGRMVVVDHKLKPRVEGDESSSDSEFAGCTMFD</sequence>
<organism evidence="2 3">
    <name type="scientific">Massariosphaeria phaeospora</name>
    <dbReference type="NCBI Taxonomy" id="100035"/>
    <lineage>
        <taxon>Eukaryota</taxon>
        <taxon>Fungi</taxon>
        <taxon>Dikarya</taxon>
        <taxon>Ascomycota</taxon>
        <taxon>Pezizomycotina</taxon>
        <taxon>Dothideomycetes</taxon>
        <taxon>Pleosporomycetidae</taxon>
        <taxon>Pleosporales</taxon>
        <taxon>Pleosporales incertae sedis</taxon>
        <taxon>Massariosphaeria</taxon>
    </lineage>
</organism>
<evidence type="ECO:0000256" key="1">
    <source>
        <dbReference type="SAM" id="MobiDB-lite"/>
    </source>
</evidence>
<evidence type="ECO:0000313" key="3">
    <source>
        <dbReference type="Proteomes" id="UP000481861"/>
    </source>
</evidence>
<dbReference type="PANTHER" id="PTHR42085">
    <property type="entry name" value="F-BOX DOMAIN-CONTAINING PROTEIN"/>
    <property type="match status" value="1"/>
</dbReference>
<comment type="caution">
    <text evidence="2">The sequence shown here is derived from an EMBL/GenBank/DDBJ whole genome shotgun (WGS) entry which is preliminary data.</text>
</comment>
<name>A0A7C8I4C0_9PLEO</name>
<dbReference type="EMBL" id="JAADJZ010000021">
    <property type="protein sequence ID" value="KAF2867872.1"/>
    <property type="molecule type" value="Genomic_DNA"/>
</dbReference>
<dbReference type="Proteomes" id="UP000481861">
    <property type="component" value="Unassembled WGS sequence"/>
</dbReference>
<keyword evidence="3" id="KW-1185">Reference proteome</keyword>
<gene>
    <name evidence="2" type="ORF">BDV95DRAFT_597638</name>
</gene>
<reference evidence="2 3" key="1">
    <citation type="submission" date="2020-01" db="EMBL/GenBank/DDBJ databases">
        <authorList>
            <consortium name="DOE Joint Genome Institute"/>
            <person name="Haridas S."/>
            <person name="Albert R."/>
            <person name="Binder M."/>
            <person name="Bloem J."/>
            <person name="Labutti K."/>
            <person name="Salamov A."/>
            <person name="Andreopoulos B."/>
            <person name="Baker S.E."/>
            <person name="Barry K."/>
            <person name="Bills G."/>
            <person name="Bluhm B.H."/>
            <person name="Cannon C."/>
            <person name="Castanera R."/>
            <person name="Culley D.E."/>
            <person name="Daum C."/>
            <person name="Ezra D."/>
            <person name="Gonzalez J.B."/>
            <person name="Henrissat B."/>
            <person name="Kuo A."/>
            <person name="Liang C."/>
            <person name="Lipzen A."/>
            <person name="Lutzoni F."/>
            <person name="Magnuson J."/>
            <person name="Mondo S."/>
            <person name="Nolan M."/>
            <person name="Ohm R."/>
            <person name="Pangilinan J."/>
            <person name="Park H.-J.H."/>
            <person name="Ramirez L."/>
            <person name="Alfaro M."/>
            <person name="Sun H."/>
            <person name="Tritt A."/>
            <person name="Yoshinaga Y."/>
            <person name="Zwiers L.-H.L."/>
            <person name="Turgeon B.G."/>
            <person name="Goodwin S.B."/>
            <person name="Spatafora J.W."/>
            <person name="Crous P.W."/>
            <person name="Grigoriev I.V."/>
        </authorList>
    </citation>
    <scope>NUCLEOTIDE SEQUENCE [LARGE SCALE GENOMIC DNA]</scope>
    <source>
        <strain evidence="2 3">CBS 611.86</strain>
    </source>
</reference>
<dbReference type="InterPro" id="IPR038883">
    <property type="entry name" value="AN11006-like"/>
</dbReference>
<dbReference type="AlphaFoldDB" id="A0A7C8I4C0"/>
<dbReference type="PANTHER" id="PTHR42085:SF1">
    <property type="entry name" value="F-BOX DOMAIN-CONTAINING PROTEIN"/>
    <property type="match status" value="1"/>
</dbReference>
<evidence type="ECO:0000313" key="2">
    <source>
        <dbReference type="EMBL" id="KAF2867872.1"/>
    </source>
</evidence>
<protein>
    <submittedName>
        <fullName evidence="2">Uncharacterized protein</fullName>
    </submittedName>
</protein>
<feature type="region of interest" description="Disordered" evidence="1">
    <location>
        <begin position="26"/>
        <end position="49"/>
    </location>
</feature>